<dbReference type="RefSeq" id="WP_116183301.1">
    <property type="nucleotide sequence ID" value="NZ_QTJX01000001.1"/>
</dbReference>
<dbReference type="OrthoDB" id="9773478at2"/>
<evidence type="ECO:0000313" key="2">
    <source>
        <dbReference type="Proteomes" id="UP000261828"/>
    </source>
</evidence>
<comment type="caution">
    <text evidence="1">The sequence shown here is derived from an EMBL/GenBank/DDBJ whole genome shotgun (WGS) entry which is preliminary data.</text>
</comment>
<dbReference type="CDD" id="cd10801">
    <property type="entry name" value="LamB_YcsF_like_1"/>
    <property type="match status" value="1"/>
</dbReference>
<dbReference type="NCBIfam" id="NF003816">
    <property type="entry name" value="PRK05406.1-5"/>
    <property type="match status" value="1"/>
</dbReference>
<organism evidence="1 2">
    <name type="scientific">Flagellimonas nanhaiensis</name>
    <dbReference type="NCBI Taxonomy" id="2292706"/>
    <lineage>
        <taxon>Bacteria</taxon>
        <taxon>Pseudomonadati</taxon>
        <taxon>Bacteroidota</taxon>
        <taxon>Flavobacteriia</taxon>
        <taxon>Flavobacteriales</taxon>
        <taxon>Flavobacteriaceae</taxon>
        <taxon>Flagellimonas</taxon>
    </lineage>
</organism>
<reference evidence="1 2" key="1">
    <citation type="submission" date="2018-08" db="EMBL/GenBank/DDBJ databases">
        <title>Muricauda nanhaiensis sp. nov., isolated from seawater of the South China Sea.</title>
        <authorList>
            <person name="Dang Y."/>
        </authorList>
    </citation>
    <scope>NUCLEOTIDE SEQUENCE [LARGE SCALE GENOMIC DNA]</scope>
    <source>
        <strain evidence="1 2">SM1704</strain>
    </source>
</reference>
<dbReference type="AlphaFoldDB" id="A0A371JUE0"/>
<dbReference type="GO" id="GO:0005975">
    <property type="term" value="P:carbohydrate metabolic process"/>
    <property type="evidence" value="ECO:0007669"/>
    <property type="project" value="InterPro"/>
</dbReference>
<name>A0A371JUE0_9FLAO</name>
<evidence type="ECO:0000313" key="1">
    <source>
        <dbReference type="EMBL" id="RDY61420.1"/>
    </source>
</evidence>
<protein>
    <submittedName>
        <fullName evidence="1">LamB/YcsF family protein</fullName>
    </submittedName>
</protein>
<keyword evidence="2" id="KW-1185">Reference proteome</keyword>
<dbReference type="InterPro" id="IPR011330">
    <property type="entry name" value="Glyco_hydro/deAcase_b/a-brl"/>
</dbReference>
<dbReference type="PANTHER" id="PTHR30292">
    <property type="entry name" value="UNCHARACTERIZED PROTEIN YBGL-RELATED"/>
    <property type="match status" value="1"/>
</dbReference>
<accession>A0A371JUE0</accession>
<dbReference type="PANTHER" id="PTHR30292:SF0">
    <property type="entry name" value="5-OXOPROLINASE SUBUNIT A"/>
    <property type="match status" value="1"/>
</dbReference>
<dbReference type="Proteomes" id="UP000261828">
    <property type="component" value="Unassembled WGS sequence"/>
</dbReference>
<gene>
    <name evidence="1" type="ORF">DX873_04470</name>
</gene>
<dbReference type="Pfam" id="PF03746">
    <property type="entry name" value="LamB_YcsF"/>
    <property type="match status" value="1"/>
</dbReference>
<dbReference type="Gene3D" id="3.20.20.370">
    <property type="entry name" value="Glycoside hydrolase/deacetylase"/>
    <property type="match status" value="1"/>
</dbReference>
<sequence>MGTWSIDINCDVGEGVGNEAELFPLISSCNIACGGHAGDSQSMSEIIELATQNGVKIGVHPSYPDKKNFGREVMDISSMELQKSLSEQLVTFDEILKQQQGKLHHIKAHGALYNQTAKDLGLAKTYLDTVEQYNKVVLLYVPYGSVIAKEAKKRGFPVWYEAFADRSYNEDLSLVSRKQENALIKEPKKVLEHVLPMIKEGKVFATTGKPIQIQTETLCVHGDTASALEILTYLSQMLPKHKVQLRP</sequence>
<proteinExistence type="predicted"/>
<dbReference type="SUPFAM" id="SSF88713">
    <property type="entry name" value="Glycoside hydrolase/deacetylase"/>
    <property type="match status" value="1"/>
</dbReference>
<dbReference type="NCBIfam" id="NF003814">
    <property type="entry name" value="PRK05406.1-3"/>
    <property type="match status" value="1"/>
</dbReference>
<dbReference type="InterPro" id="IPR005501">
    <property type="entry name" value="LamB/YcsF/PxpA-like"/>
</dbReference>
<dbReference type="EMBL" id="QTJX01000001">
    <property type="protein sequence ID" value="RDY61420.1"/>
    <property type="molecule type" value="Genomic_DNA"/>
</dbReference>